<dbReference type="AlphaFoldDB" id="A0A1L7X9D3"/>
<proteinExistence type="predicted"/>
<dbReference type="Proteomes" id="UP000184330">
    <property type="component" value="Unassembled WGS sequence"/>
</dbReference>
<evidence type="ECO:0000313" key="1">
    <source>
        <dbReference type="EMBL" id="CZR61631.1"/>
    </source>
</evidence>
<protein>
    <submittedName>
        <fullName evidence="1">Uncharacterized protein</fullName>
    </submittedName>
</protein>
<keyword evidence="2" id="KW-1185">Reference proteome</keyword>
<accession>A0A1L7X9D3</accession>
<dbReference type="EMBL" id="FJOG01000018">
    <property type="protein sequence ID" value="CZR61631.1"/>
    <property type="molecule type" value="Genomic_DNA"/>
</dbReference>
<sequence>MSNLNRELRAFLARHDFHGNSEDFPGLQHLIQPYIDFVNGIGSVFCCQTWTSTRQHVPENTVLPPMIAKQSSAVDMLVRCANESKLRGSPPQDHYVKANILNKAAFYIKMHRPATGSAVIPRTYLSLADTEAGYLVEVCRGKNGVLKEFPEFLDTFADQEGKDIFSVGLKCAAHG</sequence>
<gene>
    <name evidence="1" type="ORF">PAC_11528</name>
</gene>
<name>A0A1L7X9D3_9HELO</name>
<organism evidence="1 2">
    <name type="scientific">Phialocephala subalpina</name>
    <dbReference type="NCBI Taxonomy" id="576137"/>
    <lineage>
        <taxon>Eukaryota</taxon>
        <taxon>Fungi</taxon>
        <taxon>Dikarya</taxon>
        <taxon>Ascomycota</taxon>
        <taxon>Pezizomycotina</taxon>
        <taxon>Leotiomycetes</taxon>
        <taxon>Helotiales</taxon>
        <taxon>Mollisiaceae</taxon>
        <taxon>Phialocephala</taxon>
        <taxon>Phialocephala fortinii species complex</taxon>
    </lineage>
</organism>
<reference evidence="1 2" key="1">
    <citation type="submission" date="2016-03" db="EMBL/GenBank/DDBJ databases">
        <authorList>
            <person name="Ploux O."/>
        </authorList>
    </citation>
    <scope>NUCLEOTIDE SEQUENCE [LARGE SCALE GENOMIC DNA]</scope>
    <source>
        <strain evidence="1 2">UAMH 11012</strain>
    </source>
</reference>
<evidence type="ECO:0000313" key="2">
    <source>
        <dbReference type="Proteomes" id="UP000184330"/>
    </source>
</evidence>